<proteinExistence type="inferred from homology"/>
<name>A0A1G4G8Z3_9BACT</name>
<dbReference type="GO" id="GO:0003677">
    <property type="term" value="F:DNA binding"/>
    <property type="evidence" value="ECO:0007669"/>
    <property type="project" value="UniProtKB-UniRule"/>
</dbReference>
<organism evidence="8 9">
    <name type="scientific">Petrimonas mucosa</name>
    <dbReference type="NCBI Taxonomy" id="1642646"/>
    <lineage>
        <taxon>Bacteria</taxon>
        <taxon>Pseudomonadati</taxon>
        <taxon>Bacteroidota</taxon>
        <taxon>Bacteroidia</taxon>
        <taxon>Bacteroidales</taxon>
        <taxon>Dysgonomonadaceae</taxon>
        <taxon>Petrimonas</taxon>
    </lineage>
</organism>
<evidence type="ECO:0000256" key="2">
    <source>
        <dbReference type="ARBA" id="ARBA00022676"/>
    </source>
</evidence>
<keyword evidence="3" id="KW-0808">Transferase</keyword>
<dbReference type="GO" id="GO:0016779">
    <property type="term" value="F:nucleotidyltransferase activity"/>
    <property type="evidence" value="ECO:0007669"/>
    <property type="project" value="UniProtKB-KW"/>
</dbReference>
<reference evidence="8 9" key="1">
    <citation type="submission" date="2016-08" db="EMBL/GenBank/DDBJ databases">
        <authorList>
            <person name="Seilhamer J.J."/>
        </authorList>
    </citation>
    <scope>NUCLEOTIDE SEQUENCE [LARGE SCALE GENOMIC DNA]</scope>
    <source>
        <strain evidence="8">ING2-E5A</strain>
    </source>
</reference>
<accession>A0A1G4G8Z3</accession>
<keyword evidence="1 6" id="KW-1277">Toxin-antitoxin system</keyword>
<evidence type="ECO:0000256" key="1">
    <source>
        <dbReference type="ARBA" id="ARBA00022649"/>
    </source>
</evidence>
<dbReference type="STRING" id="1642646.ING2E5A_2162"/>
<dbReference type="KEGG" id="pmuc:ING2E5A_2162"/>
<evidence type="ECO:0000256" key="4">
    <source>
        <dbReference type="ARBA" id="ARBA00022695"/>
    </source>
</evidence>
<protein>
    <recommendedName>
        <fullName evidence="7">DarT domain-containing protein</fullName>
    </recommendedName>
</protein>
<dbReference type="Pfam" id="PF14487">
    <property type="entry name" value="DarT"/>
    <property type="match status" value="1"/>
</dbReference>
<evidence type="ECO:0000256" key="6">
    <source>
        <dbReference type="PROSITE-ProRule" id="PRU01362"/>
    </source>
</evidence>
<dbReference type="InterPro" id="IPR029494">
    <property type="entry name" value="DarT"/>
</dbReference>
<evidence type="ECO:0000256" key="5">
    <source>
        <dbReference type="ARBA" id="ARBA00023125"/>
    </source>
</evidence>
<gene>
    <name evidence="8" type="ORF">ING2E5A_2162</name>
</gene>
<dbReference type="Proteomes" id="UP000178485">
    <property type="component" value="Chromosome i"/>
</dbReference>
<evidence type="ECO:0000313" key="9">
    <source>
        <dbReference type="Proteomes" id="UP000178485"/>
    </source>
</evidence>
<keyword evidence="4" id="KW-0548">Nucleotidyltransferase</keyword>
<evidence type="ECO:0000256" key="3">
    <source>
        <dbReference type="ARBA" id="ARBA00022679"/>
    </source>
</evidence>
<evidence type="ECO:0000313" key="8">
    <source>
        <dbReference type="EMBL" id="SCM58975.1"/>
    </source>
</evidence>
<comment type="caution">
    <text evidence="6">Lacks conserved residue(s) required for the propagation of feature annotation.</text>
</comment>
<comment type="similarity">
    <text evidence="6">Belongs to the DarT ADP-ribosyltransferase family.</text>
</comment>
<sequence length="1815" mass="213595">MQYSEIINDGTLVYKSQPKDSKLREWSVKETVCAVRFYKTEPLTELEVVLLRLINSLEGNRITKEDIALTLGFDVADRAFGGKRFYRDQAEVSLFNSMIDSVFKWHLVVEETEEVNCCLDEQLNVEVSEGSTEENADKKAAIKYIRLTGLGKKALEMNCKFSFFDGKKCILENVNKSILPIDTIDFPFYSALGVCSEITDIVPVKDFNPDQINIDYSDDLINRINLQSNRSTNVFEASMLPEWKYYSKYFDVCLYQYGGEYYPIVMFDDKVSSPATDILFREQNAYLFNKKIKKALYSKLINNADSTINYNEIRYFEDEIEQEEFDFIVRDKRTDWSDSDTYNYVVRNVLCNDNNWDYISRCCPEDIIISHLAEPYSRFDMITLSRRLPIHFIIEYCANHKWDMSIVLSRNDITKEQAQELMLCDENTSVEWDWEIVEPFLDVDFVINNIERLNIDFYNLTSWLPSNHQDLIVKYCNKRWNWLFVAKEADITLVTDSIDVIKDYIAAYTNILLDRIFTDPEFVKSIVSNRSFAEVIKVIKSNGQLNSYNLGSKSNYIWSDDLIKYLEDCSLLSWKTIGTVKGFAQFPYVEWTPEFFKKYHHKIDTPEDFTYISEKVSDLALIKEYSEFEWDWNALSRNTSFSLSEEFLVLGKDKVLYSEWMRVSNKEFTLDFFASHNQWMRSDENASYVSSVISNYDAVLEYSSFPWNWCVLAKNKAIVADERFCTSLSNHREAISPWLNLASPEQIEQYFDELGLAVYIDGIDERLASINLLYCSSIWTRLSSILTIDFIYSKIKENWDKTIISQRLVPLFEEVPERLDSCKEKLDWNVLSQNLSVDFIQGNFANYVDYWDWSVITQRVDAVFLHLHFKEYISFWNQGIAIEKITPLLSYDDIVDSELERVWDWDLISARVEDSVLIKILAEKMDFLDWDIVSSRICNIADNDFATLIDNNPVVSEHLDWDYINENMALSVILKYRDLHNASWDWSIITRRFDTDFVIDNLSKYASYWDWNVILNEKIQQTYVKENLDHVRDAIAVLEDNIKKSCWTTISRLYSPVELLEISEIYNPTNGYEWDYSYIYSTLTDIDGFVNEAHAYIDRKALSACKAADNMFEYDSETYVYRTWKTIIKSKLNDDKYKWDFSSLTRLDAIQKKNDVFFEIKPDRWDWNYISQFGICLLPEHKGKYLRKYRDRLNFGLISTREDINIDDDMVQSFIEEEWNWKALSANNSTKISFGFIFENREKAWDWNALSKNSSIKWDETKLRELLKDSEIKSSISWDDVVSKRELHFNDALLDLMKDINFSWFNLSSNPSFIPSIDSLKQACEKGAEINWSALSKNQQIDLSFVREYKDFLDWKILTSNKKVVDINEENILDEFAKLLDWSYVSENINLTNHIFVKYKDSLIWEIVNRRFNYNEFDLSDIETVKDFIDWTKLSSASIVFPEEFLHQYRNKIDWVAFSKNDSVDFSADLYKDFEKELNRVKFVDILSHCNTNGYSSLKVYHFSHMFNAIDIIKNRKILSRNKAEESKALKYDAAGAVVHRTNKAHPYARFYFRPKSPTQFYNECLGWDDTLLTNWSKPKSYYPEACNLHLPKCPLPVFFEFDICEIIAKMPEKCYYSNGNMQTNFASVYKIDVDPTRIRTKYLYNDISDAFYMVDWHDDNARALHRSYMGEIKEQSQQEFLVFDELDFSKLDSLKIFCYDEFQKELLIKYLGDDEIVDRIEVNHAMYSYDKRSLEMSEDDNSITISSDYDLNGCAYILVKGGSIVNKKAIKNEISSGIIIYPSVTFNKNNPPSEIYLVDPNPRADTKQWLIYKS</sequence>
<feature type="domain" description="DarT" evidence="7">
    <location>
        <begin position="1498"/>
        <end position="1729"/>
    </location>
</feature>
<dbReference type="PROSITE" id="PS52018">
    <property type="entry name" value="DART"/>
    <property type="match status" value="1"/>
</dbReference>
<keyword evidence="5 6" id="KW-0238">DNA-binding</keyword>
<keyword evidence="2" id="KW-0328">Glycosyltransferase</keyword>
<dbReference type="GO" id="GO:0016757">
    <property type="term" value="F:glycosyltransferase activity"/>
    <property type="evidence" value="ECO:0007669"/>
    <property type="project" value="UniProtKB-KW"/>
</dbReference>
<keyword evidence="9" id="KW-1185">Reference proteome</keyword>
<dbReference type="RefSeq" id="WP_071137346.1">
    <property type="nucleotide sequence ID" value="NZ_LT608328.1"/>
</dbReference>
<dbReference type="EMBL" id="LT608328">
    <property type="protein sequence ID" value="SCM58975.1"/>
    <property type="molecule type" value="Genomic_DNA"/>
</dbReference>
<evidence type="ECO:0000259" key="7">
    <source>
        <dbReference type="PROSITE" id="PS52018"/>
    </source>
</evidence>